<sequence>MKFTEKNVGQRVQLKRDDMLGFRAGDVGTIKAVDGAHYAVHFDIARDGWEREDLGIPDLHGFYVNPEDLRKVKE</sequence>
<protein>
    <submittedName>
        <fullName evidence="1">Uncharacterized protein</fullName>
    </submittedName>
</protein>
<reference evidence="1 2" key="1">
    <citation type="submission" date="2020-07" db="EMBL/GenBank/DDBJ databases">
        <authorList>
            <person name="Shneider M.M."/>
            <person name="Timoshina O.V."/>
            <person name="Evseev P.V."/>
            <person name="Shelenkov A.A."/>
            <person name="Mikhailova Y.V."/>
            <person name="Yanushevich Y."/>
            <person name="Shagin D.A."/>
            <person name="Miroshnikov K.A."/>
        </authorList>
    </citation>
    <scope>NUCLEOTIDE SEQUENCE [LARGE SCALE GENOMIC DNA]</scope>
</reference>
<evidence type="ECO:0000313" key="1">
    <source>
        <dbReference type="EMBL" id="QNO11433.1"/>
    </source>
</evidence>
<accession>A0A7G9VYL8</accession>
<name>A0A7G9VYL8_BPACA</name>
<keyword evidence="2" id="KW-1185">Reference proteome</keyword>
<evidence type="ECO:0000313" key="2">
    <source>
        <dbReference type="Proteomes" id="UP000516232"/>
    </source>
</evidence>
<proteinExistence type="predicted"/>
<gene>
    <name evidence="1" type="ORF">Aristophanes_00009</name>
</gene>
<dbReference type="Proteomes" id="UP000516232">
    <property type="component" value="Segment"/>
</dbReference>
<organism evidence="1 2">
    <name type="scientific">Acinetobacter phage Aristophanes</name>
    <dbReference type="NCBI Taxonomy" id="2759203"/>
    <lineage>
        <taxon>Viruses</taxon>
        <taxon>Duplodnaviria</taxon>
        <taxon>Heunggongvirae</taxon>
        <taxon>Uroviricota</taxon>
        <taxon>Caudoviricetes</taxon>
        <taxon>Autographivirales</taxon>
        <taxon>Autoscriptoviridae</taxon>
        <taxon>Beijerinckvirinae</taxon>
        <taxon>Aristophanesvirus</taxon>
        <taxon>Aristophanesvirus aristophanes</taxon>
    </lineage>
</organism>
<organismHost>
    <name type="scientific">Acinetobacter baumannii</name>
    <dbReference type="NCBI Taxonomy" id="470"/>
</organismHost>
<dbReference type="EMBL" id="MT783706">
    <property type="protein sequence ID" value="QNO11433.1"/>
    <property type="molecule type" value="Genomic_DNA"/>
</dbReference>